<dbReference type="EMBL" id="JAVIZA010000001">
    <property type="protein sequence ID" value="MDR6168123.1"/>
    <property type="molecule type" value="Genomic_DNA"/>
</dbReference>
<gene>
    <name evidence="3" type="ORF">QE367_002327</name>
</gene>
<reference evidence="3 4" key="1">
    <citation type="submission" date="2023-08" db="EMBL/GenBank/DDBJ databases">
        <title>Functional and genomic diversity of the sorghum phyllosphere microbiome.</title>
        <authorList>
            <person name="Shade A."/>
        </authorList>
    </citation>
    <scope>NUCLEOTIDE SEQUENCE [LARGE SCALE GENOMIC DNA]</scope>
    <source>
        <strain evidence="3 4">SORGH_AS_0919</strain>
    </source>
</reference>
<comment type="caution">
    <text evidence="3">The sequence shown here is derived from an EMBL/GenBank/DDBJ whole genome shotgun (WGS) entry which is preliminary data.</text>
</comment>
<protein>
    <submittedName>
        <fullName evidence="3">CTP:molybdopterin cytidylyltransferase MocA</fullName>
    </submittedName>
</protein>
<keyword evidence="3" id="KW-0548">Nucleotidyltransferase</keyword>
<dbReference type="RefSeq" id="WP_309666924.1">
    <property type="nucleotide sequence ID" value="NZ_JAVIZA010000001.1"/>
</dbReference>
<dbReference type="SUPFAM" id="SSF53448">
    <property type="entry name" value="Nucleotide-diphospho-sugar transferases"/>
    <property type="match status" value="1"/>
</dbReference>
<dbReference type="PANTHER" id="PTHR43777">
    <property type="entry name" value="MOLYBDENUM COFACTOR CYTIDYLYLTRANSFERASE"/>
    <property type="match status" value="1"/>
</dbReference>
<feature type="domain" description="MobA-like NTP transferase" evidence="2">
    <location>
        <begin position="14"/>
        <end position="171"/>
    </location>
</feature>
<dbReference type="GO" id="GO:0016779">
    <property type="term" value="F:nucleotidyltransferase activity"/>
    <property type="evidence" value="ECO:0007669"/>
    <property type="project" value="UniProtKB-KW"/>
</dbReference>
<dbReference type="PANTHER" id="PTHR43777:SF1">
    <property type="entry name" value="MOLYBDENUM COFACTOR CYTIDYLYLTRANSFERASE"/>
    <property type="match status" value="1"/>
</dbReference>
<feature type="compositionally biased region" description="Basic and acidic residues" evidence="1">
    <location>
        <begin position="183"/>
        <end position="199"/>
    </location>
</feature>
<keyword evidence="3" id="KW-0808">Transferase</keyword>
<evidence type="ECO:0000313" key="4">
    <source>
        <dbReference type="Proteomes" id="UP001260188"/>
    </source>
</evidence>
<accession>A0ABU1I4P3</accession>
<dbReference type="InterPro" id="IPR029044">
    <property type="entry name" value="Nucleotide-diphossugar_trans"/>
</dbReference>
<dbReference type="InterPro" id="IPR025877">
    <property type="entry name" value="MobA-like_NTP_Trfase"/>
</dbReference>
<evidence type="ECO:0000259" key="2">
    <source>
        <dbReference type="Pfam" id="PF12804"/>
    </source>
</evidence>
<dbReference type="Proteomes" id="UP001260188">
    <property type="component" value="Unassembled WGS sequence"/>
</dbReference>
<sequence>MTDDVAPRRTPPVGIVLAAGAGTRYGMPKALAVAPGGRAWLDGVVAALAAAGCEPILVMLGAAPEAPVPAGARARVVEDWREGLSATVRAALAAASGTDAAVAVIVPVDVPELPARAVARLLTAAAGDARARHRAVFGGRPGHPVVLGRAHWDAAACAVSGDEGAGAYLRRIGAVGVECSDLWHGRDIDHPPDDGRAPDGRAPGA</sequence>
<dbReference type="Gene3D" id="3.90.550.10">
    <property type="entry name" value="Spore Coat Polysaccharide Biosynthesis Protein SpsA, Chain A"/>
    <property type="match status" value="1"/>
</dbReference>
<organism evidence="3 4">
    <name type="scientific">Microbacterium paludicola</name>
    <dbReference type="NCBI Taxonomy" id="300019"/>
    <lineage>
        <taxon>Bacteria</taxon>
        <taxon>Bacillati</taxon>
        <taxon>Actinomycetota</taxon>
        <taxon>Actinomycetes</taxon>
        <taxon>Micrococcales</taxon>
        <taxon>Microbacteriaceae</taxon>
        <taxon>Microbacterium</taxon>
    </lineage>
</organism>
<evidence type="ECO:0000256" key="1">
    <source>
        <dbReference type="SAM" id="MobiDB-lite"/>
    </source>
</evidence>
<keyword evidence="4" id="KW-1185">Reference proteome</keyword>
<proteinExistence type="predicted"/>
<dbReference type="Pfam" id="PF12804">
    <property type="entry name" value="NTP_transf_3"/>
    <property type="match status" value="1"/>
</dbReference>
<name>A0ABU1I4P3_9MICO</name>
<evidence type="ECO:0000313" key="3">
    <source>
        <dbReference type="EMBL" id="MDR6168123.1"/>
    </source>
</evidence>
<feature type="region of interest" description="Disordered" evidence="1">
    <location>
        <begin position="183"/>
        <end position="205"/>
    </location>
</feature>